<dbReference type="GO" id="GO:0005737">
    <property type="term" value="C:cytoplasm"/>
    <property type="evidence" value="ECO:0007669"/>
    <property type="project" value="TreeGrafter"/>
</dbReference>
<dbReference type="PANTHER" id="PTHR10063">
    <property type="entry name" value="TUBERIN"/>
    <property type="match status" value="1"/>
</dbReference>
<dbReference type="VEuPathDB" id="AmoebaDB:EHI7A_013130"/>
<evidence type="ECO:0000313" key="4">
    <source>
        <dbReference type="EMBL" id="GAT97479.1"/>
    </source>
</evidence>
<feature type="domain" description="Rap-GAP" evidence="3">
    <location>
        <begin position="1096"/>
        <end position="1307"/>
    </location>
</feature>
<accession>A0A5K1VS19</accession>
<evidence type="ECO:0000256" key="1">
    <source>
        <dbReference type="ARBA" id="ARBA00022468"/>
    </source>
</evidence>
<reference evidence="4 5" key="1">
    <citation type="submission" date="2016-05" db="EMBL/GenBank/DDBJ databases">
        <title>First whole genome sequencing of Entamoeba histolytica HM1:IMSS-clone-6.</title>
        <authorList>
            <person name="Mukherjee Avik.K."/>
            <person name="Izumyama S."/>
            <person name="Nakada-Tsukui K."/>
            <person name="Nozaki T."/>
        </authorList>
    </citation>
    <scope>NUCLEOTIDE SEQUENCE [LARGE SCALE GENOMIC DNA]</scope>
    <source>
        <strain evidence="4 5">HM1:IMSS clone 6</strain>
    </source>
</reference>
<proteinExistence type="predicted"/>
<dbReference type="Pfam" id="PF02145">
    <property type="entry name" value="Rap_GAP"/>
    <property type="match status" value="1"/>
</dbReference>
<dbReference type="PROSITE" id="PS50085">
    <property type="entry name" value="RAPGAP"/>
    <property type="match status" value="1"/>
</dbReference>
<dbReference type="EMBL" id="BDEQ01000001">
    <property type="protein sequence ID" value="GAT97479.1"/>
    <property type="molecule type" value="Genomic_DNA"/>
</dbReference>
<dbReference type="OMA" id="NIYRPAC"/>
<dbReference type="InterPro" id="IPR000331">
    <property type="entry name" value="Rap/Ran_GAP_dom"/>
</dbReference>
<organism evidence="4 5">
    <name type="scientific">Entamoeba histolytica</name>
    <dbReference type="NCBI Taxonomy" id="5759"/>
    <lineage>
        <taxon>Eukaryota</taxon>
        <taxon>Amoebozoa</taxon>
        <taxon>Evosea</taxon>
        <taxon>Archamoebae</taxon>
        <taxon>Mastigamoebida</taxon>
        <taxon>Entamoebidae</taxon>
        <taxon>Entamoeba</taxon>
    </lineage>
</organism>
<dbReference type="GO" id="GO:0051056">
    <property type="term" value="P:regulation of small GTPase mediated signal transduction"/>
    <property type="evidence" value="ECO:0007669"/>
    <property type="project" value="InterPro"/>
</dbReference>
<dbReference type="SUPFAM" id="SSF111347">
    <property type="entry name" value="Rap/Ran-GAP"/>
    <property type="match status" value="1"/>
</dbReference>
<dbReference type="Gene3D" id="3.40.50.11210">
    <property type="entry name" value="Rap/Ran-GAP"/>
    <property type="match status" value="1"/>
</dbReference>
<name>A0A5K1VS19_ENTHI</name>
<dbReference type="VEuPathDB" id="AmoebaDB:EHI8A_010160"/>
<dbReference type="VEuPathDB" id="AmoebaDB:EHI5A_028880"/>
<gene>
    <name evidence="4" type="ORF">CL6EHI_158640</name>
</gene>
<evidence type="ECO:0000313" key="5">
    <source>
        <dbReference type="Proteomes" id="UP000078387"/>
    </source>
</evidence>
<dbReference type="InterPro" id="IPR027107">
    <property type="entry name" value="Tuberin/Ral-act_asu"/>
</dbReference>
<dbReference type="GO" id="GO:0005634">
    <property type="term" value="C:nucleus"/>
    <property type="evidence" value="ECO:0007669"/>
    <property type="project" value="InterPro"/>
</dbReference>
<dbReference type="GO" id="GO:0005096">
    <property type="term" value="F:GTPase activator activity"/>
    <property type="evidence" value="ECO:0007669"/>
    <property type="project" value="UniProtKB-KW"/>
</dbReference>
<evidence type="ECO:0000256" key="2">
    <source>
        <dbReference type="SAM" id="Coils"/>
    </source>
</evidence>
<sequence>MSSEVDKKIRKKQTLMFEPKESVNKKVRACISLSEKYMSPDDFDNFIKQNREMFTTLVIELFQNISSHLKKGKISVSYKDATIHLKIIRIMYRHYSLDELKNFELYQKVFDNYLKIESHPELREACFKTLLDIILHYGVESTLTSTFIKSINIGQLYDNENDFPVNKLDFGENCYCTSHDQINQKEMTKKFIKIFIDLIKTPETFDKLYLLLEALLSFIYPHFADQANYKYKQEHQINFDGHSSEVELFVLEELKELYTSLVVDRLKKRPSFILFIKYYFNHVLQLEINETSSQVILSVIRYFSNLILLNPLVLEKEEQVLSLQTHIISSLSVIFDKPFSSSTVEICMPLATQIKQEILIIAKSSLSDILKKTMKEMVLCCIDYLIKQEKTPIVSSYIDLLIILFVQWKFGPDQWKILKDDLSKYYYNENVIYQIGIKIKHVVRIILQHFYSPLLLENTDDVIVGSKKVERSTHLETIEDIFVAPSFDESFKEYLPETDGDKALELWYNFYYLFEGIFNHSLNESYEHGLSLLYEIAITFIQSETKLFQFGILQSNEKILKLVDIFGQIFFDSFERQNQTSKTTELLYRFICKLINRSYVRFNNEIYNLFYEKVIKGFEIIPIILMEELYDIVYNQIPGYPLLIPYFVQHLKSLSSDLLLPTSNTNRNYQIVLLLSSLICVNENYPSIVLDLSNVNKLSFEFNLKEELSECFKPLLEVFKSISCQISLIYSIAAHIIFSRKINPDFNIEKLLLMIIEKIEVENENIYRPASEVICELASFTKYFTINDIQFMIKRLIKTILNPQVKTEAIGCVFTALTEWVFSPSFIFFKALSPEIIVDLLNAISFAMTLKQEKKTINPLNLYRASAPECAEIFIQTLLNAFAFVPSEKGNDKYLSSQIEGEGSTTWWAYGNNLLSIEERKDENFCRMIIRNAVGKSSWNVQSVSILDDIGIPNDTCVRKLSVKDIITSAPKEKIEEKPIDPHENKLRSLINQILDQEPDFLDWELPNNINKEEYCNELESLKDTFENIQQQIKGFNENKIEEETNKIITLERHEIDSTKLLIQMLLCSTQNIDVIGKSNTTLIPITPTDKFKTLVEGLDKSCVRSFHKIGLIYVKNGQHDQFDILKNQEGSPAYKEFVEGLGWTIDIETHSGFVGGLDKTYLSTGKNIRYFADATKEVIFHDITLMPTVLNDDQQIIKKRHVGNDYVHIIWNEADIYSPRTISSQFNAAHIVIKPIGNGLHKIRIWRKQSIRQFGPLIDGMIVGKEVLPNLVRETAINASYCCSLNISPDDYLKPYLRRTTLIQDIIDKNKGSSKTNFYSTLSIITNPQTVTELTDKK</sequence>
<evidence type="ECO:0000259" key="3">
    <source>
        <dbReference type="PROSITE" id="PS50085"/>
    </source>
</evidence>
<keyword evidence="1" id="KW-0343">GTPase activation</keyword>
<feature type="coiled-coil region" evidence="2">
    <location>
        <begin position="1012"/>
        <end position="1046"/>
    </location>
</feature>
<dbReference type="VEuPathDB" id="AmoebaDB:EHI_158640"/>
<dbReference type="PANTHER" id="PTHR10063:SF11">
    <property type="entry name" value="RHO GTPASE-ACTIVATING PROTEIN CG5521-RELATED"/>
    <property type="match status" value="1"/>
</dbReference>
<protein>
    <submittedName>
        <fullName evidence="4">Rap ran GTPase-activating protein putative</fullName>
    </submittedName>
</protein>
<keyword evidence="2" id="KW-0175">Coiled coil</keyword>
<dbReference type="FunFam" id="3.40.50.11210:FF:000001">
    <property type="entry name" value="Ral GTPase-activating protein subunit alpha-1 isoform 1"/>
    <property type="match status" value="1"/>
</dbReference>
<dbReference type="Proteomes" id="UP000078387">
    <property type="component" value="Unassembled WGS sequence"/>
</dbReference>
<comment type="caution">
    <text evidence="4">The sequence shown here is derived from an EMBL/GenBank/DDBJ whole genome shotgun (WGS) entry which is preliminary data.</text>
</comment>
<dbReference type="InterPro" id="IPR035974">
    <property type="entry name" value="Rap/Ran-GAP_sf"/>
</dbReference>
<dbReference type="VEuPathDB" id="AmoebaDB:KM1_031390"/>